<dbReference type="PROSITE" id="PS51892">
    <property type="entry name" value="SUBTILASE"/>
    <property type="match status" value="1"/>
</dbReference>
<dbReference type="PANTHER" id="PTHR43399:SF4">
    <property type="entry name" value="CELL WALL-ASSOCIATED PROTEASE"/>
    <property type="match status" value="1"/>
</dbReference>
<dbReference type="GO" id="GO:0004252">
    <property type="term" value="F:serine-type endopeptidase activity"/>
    <property type="evidence" value="ECO:0007669"/>
    <property type="project" value="UniProtKB-UniRule"/>
</dbReference>
<dbReference type="InterPro" id="IPR000209">
    <property type="entry name" value="Peptidase_S8/S53_dom"/>
</dbReference>
<comment type="similarity">
    <text evidence="1 6">Belongs to the peptidase S8 family.</text>
</comment>
<keyword evidence="2 6" id="KW-0645">Protease</keyword>
<dbReference type="InterPro" id="IPR006311">
    <property type="entry name" value="TAT_signal"/>
</dbReference>
<dbReference type="RefSeq" id="WP_033431998.1">
    <property type="nucleotide sequence ID" value="NZ_CP034550.1"/>
</dbReference>
<dbReference type="SUPFAM" id="SSF52743">
    <property type="entry name" value="Subtilisin-like"/>
    <property type="match status" value="1"/>
</dbReference>
<feature type="domain" description="Peptidase S8/S53" evidence="8">
    <location>
        <begin position="226"/>
        <end position="482"/>
    </location>
</feature>
<dbReference type="OrthoDB" id="9795680at2"/>
<dbReference type="InterPro" id="IPR036852">
    <property type="entry name" value="Peptidase_S8/S53_dom_sf"/>
</dbReference>
<dbReference type="EMBL" id="CP034550">
    <property type="protein sequence ID" value="QFZ21145.1"/>
    <property type="molecule type" value="Genomic_DNA"/>
</dbReference>
<dbReference type="InterPro" id="IPR022398">
    <property type="entry name" value="Peptidase_S8_His-AS"/>
</dbReference>
<dbReference type="PROSITE" id="PS51318">
    <property type="entry name" value="TAT"/>
    <property type="match status" value="1"/>
</dbReference>
<dbReference type="PRINTS" id="PR00723">
    <property type="entry name" value="SUBTILISIN"/>
</dbReference>
<proteinExistence type="inferred from homology"/>
<keyword evidence="10" id="KW-1185">Reference proteome</keyword>
<reference evidence="10" key="1">
    <citation type="journal article" date="2021" name="Curr. Microbiol.">
        <title>Complete genome of nocamycin-producing strain Saccharothrix syringae NRRL B-16468 reveals the biosynthetic potential for secondary metabolites.</title>
        <authorList>
            <person name="Mo X."/>
            <person name="Yang S."/>
        </authorList>
    </citation>
    <scope>NUCLEOTIDE SEQUENCE [LARGE SCALE GENOMIC DNA]</scope>
    <source>
        <strain evidence="10">ATCC 51364 / DSM 43886 / JCM 6844 / KCTC 9398 / NBRC 14523 / NRRL B-16468 / INA 2240</strain>
    </source>
</reference>
<keyword evidence="7" id="KW-0732">Signal</keyword>
<feature type="active site" description="Charge relay system" evidence="5 6">
    <location>
        <position position="267"/>
    </location>
</feature>
<dbReference type="InterPro" id="IPR015500">
    <property type="entry name" value="Peptidase_S8_subtilisin-rel"/>
</dbReference>
<name>A0A5Q0H5H7_SACSY</name>
<evidence type="ECO:0000256" key="5">
    <source>
        <dbReference type="PIRSR" id="PIRSR615500-1"/>
    </source>
</evidence>
<dbReference type="InterPro" id="IPR051048">
    <property type="entry name" value="Peptidase_S8/S53_subtilisin"/>
</dbReference>
<evidence type="ECO:0000313" key="9">
    <source>
        <dbReference type="EMBL" id="QFZ21145.1"/>
    </source>
</evidence>
<protein>
    <recommendedName>
        <fullName evidence="8">Peptidase S8/S53 domain-containing protein</fullName>
    </recommendedName>
</protein>
<sequence length="1243" mass="128718">MKRRSRLVAGIAALTAAMATAPLGTGGAAAAPAAPPTPEARAVSGGQWVTLITGHRVRVSRGADGRWALLTEPAAGGGATAFAQYARPRGADTDLYAVPREAMALVRAGTLDPELFNVTGLVRQGYDDARSDAVPLLVEHAEVAAFSAPAGASVDRELPDLGLTAVAERKADARRFWSAITGGAPGAARLAAGAERIWLNQRVRASLDVSVPQIGAPAAWAAGLTGRGVTVAVLDTGYDDAHPDLAGRVAVSRDFSGTGSARDGNGHGTHVASTIAGSGAASGGRYRGVAPDARLAVGKVLDDSGQGQTDDVIAGMRWAAAEVGADVVNLSLGSSPTDGTDPTSRALNTLSEQHGTLFVVAAGNYGSDEAVGSPASADAALAVGSVTKAGALSEFSSRGPRLTDAAVKPEIAAPGSDIVAARAAGTRLGDPVDEHYTRLSGTSMATPHTAGAAAILAQRYPDWTGDRLKAGLVGTAAPVAGAGVFAVGGGLVDLARATAQQVRSSPGTVNAFLKWPGTKPVERVVTYTNPTGAPIALALELGLADGQGHAPPAGLAVLSATGVTVPAGGQASVALTLTPRSGAPGVYSGVLTATSADGTRLRTPVAVHDEPERYDLTVAVKDRDGTDLGAGSRADVMVVGLDDGAVGFAAPGETIRVPAGRYAVVGLAETPRPGGTSPVSTFVDPDVRVSRTTALAFDLRRGKRVSRTTDQPAARAGVHRSLHRFEVTDQPDRPVGFAVLADPRFTEQYAQSEERRFVPWYGYADNLRLQEAELELFAEGPQRFEVPVGWLRGSPTPSGTRRLAAVHGGQGRPEDLAGVDAKDKLVVLELPGETTYEEVYARIRAVKDAGGAAVAVGVLEESAGAARLDDEVPAALPTLRLYDAPGKRFAELAARGGLTATFTARTSSAHRYELSYPSPGQLPRQLTTVARTADLAAVRMAYHGGTEQEPPIISAWAEALGGEIGTGWGSAGVAHAERVEYFTPGRWRIGVGGWWAAAGTAYERATLEGGKSYRMRWHAAVAAPGFTGTTDNELGRDHPWVWRTGYLLDVTVPFFTDAAGHARAAEPFFGYDRGSTALHRDGRVVGTQDQPGRGVFVLPVEDATYRLTADVSREAPWWPLSTRVSGTWTFRSGFRQGPGGALPLLSVGYAPAVDLHNAAPAGRFSFPVAVSRQDGPHETRSLELEVSFDDGATWAPAPLTRDGAGWTATVDNPAGAFASLRARASDADGNAVEQTVIRAYRVG</sequence>
<dbReference type="AlphaFoldDB" id="A0A5Q0H5H7"/>
<evidence type="ECO:0000256" key="1">
    <source>
        <dbReference type="ARBA" id="ARBA00011073"/>
    </source>
</evidence>
<dbReference type="PANTHER" id="PTHR43399">
    <property type="entry name" value="SUBTILISIN-RELATED"/>
    <property type="match status" value="1"/>
</dbReference>
<evidence type="ECO:0000256" key="3">
    <source>
        <dbReference type="ARBA" id="ARBA00022801"/>
    </source>
</evidence>
<evidence type="ECO:0000256" key="2">
    <source>
        <dbReference type="ARBA" id="ARBA00022670"/>
    </source>
</evidence>
<dbReference type="KEGG" id="ssyi:EKG83_30515"/>
<dbReference type="PROSITE" id="PS00137">
    <property type="entry name" value="SUBTILASE_HIS"/>
    <property type="match status" value="1"/>
</dbReference>
<organism evidence="9 10">
    <name type="scientific">Saccharothrix syringae</name>
    <name type="common">Nocardiopsis syringae</name>
    <dbReference type="NCBI Taxonomy" id="103733"/>
    <lineage>
        <taxon>Bacteria</taxon>
        <taxon>Bacillati</taxon>
        <taxon>Actinomycetota</taxon>
        <taxon>Actinomycetes</taxon>
        <taxon>Pseudonocardiales</taxon>
        <taxon>Pseudonocardiaceae</taxon>
        <taxon>Saccharothrix</taxon>
    </lineage>
</organism>
<dbReference type="PROSITE" id="PS00138">
    <property type="entry name" value="SUBTILASE_SER"/>
    <property type="match status" value="1"/>
</dbReference>
<dbReference type="Pfam" id="PF00082">
    <property type="entry name" value="Peptidase_S8"/>
    <property type="match status" value="1"/>
</dbReference>
<evidence type="ECO:0000256" key="7">
    <source>
        <dbReference type="SAM" id="SignalP"/>
    </source>
</evidence>
<evidence type="ECO:0000256" key="6">
    <source>
        <dbReference type="PROSITE-ProRule" id="PRU01240"/>
    </source>
</evidence>
<feature type="active site" description="Charge relay system" evidence="5 6">
    <location>
        <position position="235"/>
    </location>
</feature>
<keyword evidence="4 6" id="KW-0720">Serine protease</keyword>
<feature type="active site" description="Charge relay system" evidence="5 6">
    <location>
        <position position="443"/>
    </location>
</feature>
<keyword evidence="3 6" id="KW-0378">Hydrolase</keyword>
<feature type="signal peptide" evidence="7">
    <location>
        <begin position="1"/>
        <end position="21"/>
    </location>
</feature>
<dbReference type="GO" id="GO:0006508">
    <property type="term" value="P:proteolysis"/>
    <property type="evidence" value="ECO:0007669"/>
    <property type="project" value="UniProtKB-KW"/>
</dbReference>
<accession>A0A5Q0H5H7</accession>
<gene>
    <name evidence="9" type="ORF">EKG83_30515</name>
</gene>
<feature type="chain" id="PRO_5039291985" description="Peptidase S8/S53 domain-containing protein" evidence="7">
    <location>
        <begin position="22"/>
        <end position="1243"/>
    </location>
</feature>
<dbReference type="InterPro" id="IPR023828">
    <property type="entry name" value="Peptidase_S8_Ser-AS"/>
</dbReference>
<dbReference type="Proteomes" id="UP000325787">
    <property type="component" value="Chromosome"/>
</dbReference>
<evidence type="ECO:0000259" key="8">
    <source>
        <dbReference type="Pfam" id="PF00082"/>
    </source>
</evidence>
<evidence type="ECO:0000313" key="10">
    <source>
        <dbReference type="Proteomes" id="UP000325787"/>
    </source>
</evidence>
<dbReference type="CDD" id="cd07487">
    <property type="entry name" value="Peptidases_S8_1"/>
    <property type="match status" value="1"/>
</dbReference>
<evidence type="ECO:0000256" key="4">
    <source>
        <dbReference type="ARBA" id="ARBA00022825"/>
    </source>
</evidence>
<dbReference type="Gene3D" id="3.40.50.200">
    <property type="entry name" value="Peptidase S8/S53 domain"/>
    <property type="match status" value="1"/>
</dbReference>